<evidence type="ECO:0000313" key="21">
    <source>
        <dbReference type="Proteomes" id="UP000021816"/>
    </source>
</evidence>
<comment type="similarity">
    <text evidence="2 18">Belongs to the thioredoxin family. DsbD subfamily.</text>
</comment>
<dbReference type="Gene3D" id="3.40.30.10">
    <property type="entry name" value="Glutaredoxin"/>
    <property type="match status" value="1"/>
</dbReference>
<keyword evidence="14 18" id="KW-1015">Disulfide bond</keyword>
<dbReference type="NCBIfam" id="NF001419">
    <property type="entry name" value="PRK00293.1"/>
    <property type="match status" value="1"/>
</dbReference>
<dbReference type="Gene3D" id="2.60.40.1250">
    <property type="entry name" value="Thiol:disulfide interchange protein DsbD, N-terminal domain"/>
    <property type="match status" value="1"/>
</dbReference>
<evidence type="ECO:0000256" key="13">
    <source>
        <dbReference type="ARBA" id="ARBA00023136"/>
    </source>
</evidence>
<comment type="catalytic activity">
    <reaction evidence="16 18">
        <text>[protein]-dithiol + NAD(+) = [protein]-disulfide + NADH + H(+)</text>
        <dbReference type="Rhea" id="RHEA:18749"/>
        <dbReference type="Rhea" id="RHEA-COMP:10593"/>
        <dbReference type="Rhea" id="RHEA-COMP:10594"/>
        <dbReference type="ChEBI" id="CHEBI:15378"/>
        <dbReference type="ChEBI" id="CHEBI:29950"/>
        <dbReference type="ChEBI" id="CHEBI:50058"/>
        <dbReference type="ChEBI" id="CHEBI:57540"/>
        <dbReference type="ChEBI" id="CHEBI:57945"/>
        <dbReference type="EC" id="1.8.1.8"/>
    </reaction>
</comment>
<feature type="transmembrane region" description="Helical" evidence="18">
    <location>
        <begin position="199"/>
        <end position="226"/>
    </location>
</feature>
<evidence type="ECO:0000256" key="2">
    <source>
        <dbReference type="ARBA" id="ARBA00007241"/>
    </source>
</evidence>
<comment type="subcellular location">
    <subcellularLocation>
        <location evidence="1 18">Cell inner membrane</location>
        <topology evidence="1 18">Multi-pass membrane protein</topology>
    </subcellularLocation>
</comment>
<feature type="transmembrane region" description="Helical" evidence="18">
    <location>
        <begin position="325"/>
        <end position="355"/>
    </location>
</feature>
<dbReference type="Pfam" id="PF11412">
    <property type="entry name" value="DsbD_N"/>
    <property type="match status" value="1"/>
</dbReference>
<dbReference type="InterPro" id="IPR013766">
    <property type="entry name" value="Thioredoxin_domain"/>
</dbReference>
<feature type="transmembrane region" description="Helical" evidence="18">
    <location>
        <begin position="281"/>
        <end position="304"/>
    </location>
</feature>
<dbReference type="PROSITE" id="PS00194">
    <property type="entry name" value="THIOREDOXIN_1"/>
    <property type="match status" value="1"/>
</dbReference>
<evidence type="ECO:0000256" key="17">
    <source>
        <dbReference type="ARBA" id="ARBA00047804"/>
    </source>
</evidence>
<keyword evidence="5 18" id="KW-0997">Cell inner membrane</keyword>
<dbReference type="GO" id="GO:0047134">
    <property type="term" value="F:protein-disulfide reductase [NAD(P)H] activity"/>
    <property type="evidence" value="ECO:0007669"/>
    <property type="project" value="UniProtKB-UniRule"/>
</dbReference>
<proteinExistence type="inferred from homology"/>
<feature type="transmembrane region" description="Helical" evidence="18">
    <location>
        <begin position="367"/>
        <end position="391"/>
    </location>
</feature>
<evidence type="ECO:0000256" key="12">
    <source>
        <dbReference type="ARBA" id="ARBA00023027"/>
    </source>
</evidence>
<evidence type="ECO:0000256" key="14">
    <source>
        <dbReference type="ARBA" id="ARBA00023157"/>
    </source>
</evidence>
<evidence type="ECO:0000313" key="20">
    <source>
        <dbReference type="EMBL" id="EXI81788.1"/>
    </source>
</evidence>
<dbReference type="SUPFAM" id="SSF74863">
    <property type="entry name" value="Thiol:disulfide interchange protein DsbD, N-terminal domain (DsbD-alpha)"/>
    <property type="match status" value="1"/>
</dbReference>
<dbReference type="GO" id="GO:0017004">
    <property type="term" value="P:cytochrome complex assembly"/>
    <property type="evidence" value="ECO:0007669"/>
    <property type="project" value="UniProtKB-UniRule"/>
</dbReference>
<reference evidence="20 21" key="1">
    <citation type="submission" date="2014-02" db="EMBL/GenBank/DDBJ databases">
        <title>Expanding our view of genomic diversity in Candidatus Accumulibacter clades.</title>
        <authorList>
            <person name="Skennerton C.T."/>
            <person name="Barr J.J."/>
            <person name="Slater F.R."/>
            <person name="Bond P.L."/>
            <person name="Tyson G.W."/>
        </authorList>
    </citation>
    <scope>NUCLEOTIDE SEQUENCE [LARGE SCALE GENOMIC DNA]</scope>
    <source>
        <strain evidence="21">BA-92</strain>
    </source>
</reference>
<dbReference type="InterPro" id="IPR036249">
    <property type="entry name" value="Thioredoxin-like_sf"/>
</dbReference>
<name>A0A011NGE5_9PROT</name>
<dbReference type="GO" id="GO:0009055">
    <property type="term" value="F:electron transfer activity"/>
    <property type="evidence" value="ECO:0007669"/>
    <property type="project" value="UniProtKB-UniRule"/>
</dbReference>
<feature type="disulfide bond" description="Redox-active" evidence="18">
    <location>
        <begin position="532"/>
        <end position="535"/>
    </location>
</feature>
<dbReference type="GO" id="GO:0005886">
    <property type="term" value="C:plasma membrane"/>
    <property type="evidence" value="ECO:0007669"/>
    <property type="project" value="UniProtKB-SubCell"/>
</dbReference>
<dbReference type="PANTHER" id="PTHR32234">
    <property type="entry name" value="THIOL:DISULFIDE INTERCHANGE PROTEIN DSBD"/>
    <property type="match status" value="1"/>
</dbReference>
<comment type="function">
    <text evidence="18">Required to facilitate the formation of correct disulfide bonds in some periplasmic proteins and for the assembly of the periplasmic c-type cytochromes. Acts by transferring electrons from cytoplasmic thioredoxin to the periplasm. This transfer involves a cascade of disulfide bond formation and reduction steps.</text>
</comment>
<dbReference type="SUPFAM" id="SSF52833">
    <property type="entry name" value="Thioredoxin-like"/>
    <property type="match status" value="1"/>
</dbReference>
<evidence type="ECO:0000256" key="6">
    <source>
        <dbReference type="ARBA" id="ARBA00022692"/>
    </source>
</evidence>
<keyword evidence="12 18" id="KW-0520">NAD</keyword>
<dbReference type="EC" id="1.8.1.8" evidence="18"/>
<accession>A0A011NGE5</accession>
<keyword evidence="10 18" id="KW-1133">Transmembrane helix</keyword>
<keyword evidence="4 18" id="KW-1003">Cell membrane</keyword>
<dbReference type="CDD" id="cd02953">
    <property type="entry name" value="DsbDgamma"/>
    <property type="match status" value="1"/>
</dbReference>
<keyword evidence="11 18" id="KW-0560">Oxidoreductase</keyword>
<keyword evidence="15 18" id="KW-0676">Redox-active center</keyword>
<evidence type="ECO:0000256" key="7">
    <source>
        <dbReference type="ARBA" id="ARBA00022729"/>
    </source>
</evidence>
<organism evidence="20 21">
    <name type="scientific">Candidatus Accumulibacter appositus</name>
    <dbReference type="NCBI Taxonomy" id="1454003"/>
    <lineage>
        <taxon>Bacteria</taxon>
        <taxon>Pseudomonadati</taxon>
        <taxon>Pseudomonadota</taxon>
        <taxon>Betaproteobacteria</taxon>
        <taxon>Candidatus Accumulibacter</taxon>
    </lineage>
</organism>
<feature type="transmembrane region" description="Helical" evidence="18">
    <location>
        <begin position="246"/>
        <end position="269"/>
    </location>
</feature>
<gene>
    <name evidence="18 20" type="primary">dsbD</name>
    <name evidence="20" type="ORF">AW10_00974</name>
</gene>
<evidence type="ECO:0000256" key="16">
    <source>
        <dbReference type="ARBA" id="ARBA00047388"/>
    </source>
</evidence>
<evidence type="ECO:0000256" key="18">
    <source>
        <dbReference type="HAMAP-Rule" id="MF_00399"/>
    </source>
</evidence>
<dbReference type="PANTHER" id="PTHR32234:SF0">
    <property type="entry name" value="THIOL:DISULFIDE INTERCHANGE PROTEIN DSBD"/>
    <property type="match status" value="1"/>
</dbReference>
<feature type="transmembrane region" description="Helical" evidence="18">
    <location>
        <begin position="426"/>
        <end position="444"/>
    </location>
</feature>
<dbReference type="Proteomes" id="UP000021816">
    <property type="component" value="Unassembled WGS sequence"/>
</dbReference>
<evidence type="ECO:0000256" key="10">
    <source>
        <dbReference type="ARBA" id="ARBA00022989"/>
    </source>
</evidence>
<dbReference type="Pfam" id="PF02683">
    <property type="entry name" value="DsbD_TM"/>
    <property type="match status" value="1"/>
</dbReference>
<feature type="domain" description="Thioredoxin" evidence="19">
    <location>
        <begin position="475"/>
        <end position="616"/>
    </location>
</feature>
<dbReference type="STRING" id="1454003.AW10_00974"/>
<dbReference type="InterPro" id="IPR003834">
    <property type="entry name" value="Cyt_c_assmbl_TM_dom"/>
</dbReference>
<comment type="caution">
    <text evidence="20">The sequence shown here is derived from an EMBL/GenBank/DDBJ whole genome shotgun (WGS) entry which is preliminary data.</text>
</comment>
<dbReference type="AlphaFoldDB" id="A0A011NGE5"/>
<dbReference type="EMBL" id="JEMX01000018">
    <property type="protein sequence ID" value="EXI81788.1"/>
    <property type="molecule type" value="Genomic_DNA"/>
</dbReference>
<keyword evidence="9 18" id="KW-0249">Electron transport</keyword>
<sequence>MTLKTSSAMTRPFSCQRPSRRFFHHSWLLPLLLSLLMLFPWGARAEEFLDPAIAFKPTAQAIDGQTIQVRFEIAKGYYLYRDKFRFAAEPESVQLGTPILPPGKVKEDPNFGNVEVYYQQALIRIPVERNSSGPLPLTLKVTSQGCADAGICYPPQRQTLRLELPDPATTPAAVAATPSQDFSNDESGRIAQLFKNASFWLLVASFFGFGLLLSLTPCCFPMIPILSSIIVGSGREGHGVSHARGFSLSLAYVLGMAITYAAAGVAAGLTGTLLTAALQNAWVLGAFALIFVALSLSMFGFYELQMPTFLQSKVSEEASHLRGGSLPGVAAMGVLSAIIVGPCVAAPLAGALLYIGRSGDAVLGGAALFAMGLGMGAPLLAVGLSAGTLLPRSGPWMEAVKKSFGVLLLATAVWLLAPVIPVVAQMIAWALLLIIPAIYLHALDPLPPHAKGWQRFWKGIGIFMLIGGAAMLLGALAGSRDPLQPLSVLRSSAAEVEVRPLPFTRVRTLAELKSRIKSAGQPVMLDFYADWCVSCKEMERFTFSDARVRAQLAGWTLLQADVTANSDEDKELLQAFNLYGPPGIIFFDGQGQEIDGVRVVGFMSADEFLGLLARLG</sequence>
<feature type="disulfide bond" description="Redox-active" evidence="18">
    <location>
        <begin position="146"/>
        <end position="152"/>
    </location>
</feature>
<keyword evidence="6 18" id="KW-0812">Transmembrane</keyword>
<keyword evidence="8 18" id="KW-0201">Cytochrome c-type biogenesis</keyword>
<keyword evidence="13 18" id="KW-0472">Membrane</keyword>
<dbReference type="InterPro" id="IPR022910">
    <property type="entry name" value="Thiol_diS_interchange_DbsD"/>
</dbReference>
<keyword evidence="7" id="KW-0732">Signal</keyword>
<protein>
    <recommendedName>
        <fullName evidence="18">Thiol:disulfide interchange protein DsbD</fullName>
        <ecNumber evidence="18">1.8.1.8</ecNumber>
    </recommendedName>
    <alternativeName>
        <fullName evidence="18">Protein-disulfide reductase</fullName>
        <shortName evidence="18">Disulfide reductase</shortName>
    </alternativeName>
</protein>
<feature type="transmembrane region" description="Helical" evidence="18">
    <location>
        <begin position="456"/>
        <end position="477"/>
    </location>
</feature>
<dbReference type="InterPro" id="IPR017937">
    <property type="entry name" value="Thioredoxin_CS"/>
</dbReference>
<dbReference type="HAMAP" id="MF_00399">
    <property type="entry name" value="DbsD"/>
    <property type="match status" value="1"/>
</dbReference>
<dbReference type="GO" id="GO:0045454">
    <property type="term" value="P:cell redox homeostasis"/>
    <property type="evidence" value="ECO:0007669"/>
    <property type="project" value="TreeGrafter"/>
</dbReference>
<dbReference type="InterPro" id="IPR012336">
    <property type="entry name" value="Thioredoxin-like_fold"/>
</dbReference>
<dbReference type="PROSITE" id="PS51352">
    <property type="entry name" value="THIOREDOXIN_2"/>
    <property type="match status" value="1"/>
</dbReference>
<evidence type="ECO:0000256" key="15">
    <source>
        <dbReference type="ARBA" id="ARBA00023284"/>
    </source>
</evidence>
<dbReference type="PATRIC" id="fig|1454003.3.peg.1005"/>
<evidence type="ECO:0000256" key="3">
    <source>
        <dbReference type="ARBA" id="ARBA00022448"/>
    </source>
</evidence>
<dbReference type="InterPro" id="IPR028250">
    <property type="entry name" value="DsbDN"/>
</dbReference>
<dbReference type="Pfam" id="PF13098">
    <property type="entry name" value="Thioredoxin_2"/>
    <property type="match status" value="1"/>
</dbReference>
<evidence type="ECO:0000259" key="19">
    <source>
        <dbReference type="PROSITE" id="PS51352"/>
    </source>
</evidence>
<dbReference type="InterPro" id="IPR035671">
    <property type="entry name" value="DsbD_gamma"/>
</dbReference>
<evidence type="ECO:0000256" key="5">
    <source>
        <dbReference type="ARBA" id="ARBA00022519"/>
    </source>
</evidence>
<dbReference type="InterPro" id="IPR036929">
    <property type="entry name" value="DsbDN_sf"/>
</dbReference>
<comment type="caution">
    <text evidence="18">Lacks conserved residue(s) required for the propagation of feature annotation.</text>
</comment>
<evidence type="ECO:0000256" key="11">
    <source>
        <dbReference type="ARBA" id="ARBA00023002"/>
    </source>
</evidence>
<evidence type="ECO:0000256" key="4">
    <source>
        <dbReference type="ARBA" id="ARBA00022475"/>
    </source>
</evidence>
<feature type="transmembrane region" description="Helical" evidence="18">
    <location>
        <begin position="403"/>
        <end position="420"/>
    </location>
</feature>
<evidence type="ECO:0000256" key="1">
    <source>
        <dbReference type="ARBA" id="ARBA00004429"/>
    </source>
</evidence>
<keyword evidence="3 18" id="KW-0813">Transport</keyword>
<comment type="catalytic activity">
    <reaction evidence="17 18">
        <text>[protein]-dithiol + NADP(+) = [protein]-disulfide + NADPH + H(+)</text>
        <dbReference type="Rhea" id="RHEA:18753"/>
        <dbReference type="Rhea" id="RHEA-COMP:10593"/>
        <dbReference type="Rhea" id="RHEA-COMP:10594"/>
        <dbReference type="ChEBI" id="CHEBI:15378"/>
        <dbReference type="ChEBI" id="CHEBI:29950"/>
        <dbReference type="ChEBI" id="CHEBI:50058"/>
        <dbReference type="ChEBI" id="CHEBI:57783"/>
        <dbReference type="ChEBI" id="CHEBI:58349"/>
        <dbReference type="EC" id="1.8.1.8"/>
    </reaction>
</comment>
<evidence type="ECO:0000256" key="9">
    <source>
        <dbReference type="ARBA" id="ARBA00022982"/>
    </source>
</evidence>
<evidence type="ECO:0000256" key="8">
    <source>
        <dbReference type="ARBA" id="ARBA00022748"/>
    </source>
</evidence>